<evidence type="ECO:0000313" key="6">
    <source>
        <dbReference type="Proteomes" id="UP000015101"/>
    </source>
</evidence>
<reference evidence="6" key="1">
    <citation type="submission" date="2012-12" db="EMBL/GenBank/DDBJ databases">
        <authorList>
            <person name="Hellsten U."/>
            <person name="Grimwood J."/>
            <person name="Chapman J.A."/>
            <person name="Shapiro H."/>
            <person name="Aerts A."/>
            <person name="Otillar R.P."/>
            <person name="Terry A.Y."/>
            <person name="Boore J.L."/>
            <person name="Simakov O."/>
            <person name="Marletaz F."/>
            <person name="Cho S.-J."/>
            <person name="Edsinger-Gonzales E."/>
            <person name="Havlak P."/>
            <person name="Kuo D.-H."/>
            <person name="Larsson T."/>
            <person name="Lv J."/>
            <person name="Arendt D."/>
            <person name="Savage R."/>
            <person name="Osoegawa K."/>
            <person name="de Jong P."/>
            <person name="Lindberg D.R."/>
            <person name="Seaver E.C."/>
            <person name="Weisblat D.A."/>
            <person name="Putnam N.H."/>
            <person name="Grigoriev I.V."/>
            <person name="Rokhsar D.S."/>
        </authorList>
    </citation>
    <scope>NUCLEOTIDE SEQUENCE</scope>
</reference>
<dbReference type="OrthoDB" id="416222at2759"/>
<evidence type="ECO:0000256" key="1">
    <source>
        <dbReference type="ARBA" id="ARBA00008842"/>
    </source>
</evidence>
<dbReference type="GO" id="GO:0097038">
    <property type="term" value="C:perinuclear endoplasmic reticulum"/>
    <property type="evidence" value="ECO:0000318"/>
    <property type="project" value="GO_Central"/>
</dbReference>
<dbReference type="CTD" id="20200709"/>
<name>T1EVV9_HELRO</name>
<dbReference type="OMA" id="DMHEASF"/>
<dbReference type="SUPFAM" id="SSF144000">
    <property type="entry name" value="Oxysterol-binding protein-like"/>
    <property type="match status" value="1"/>
</dbReference>
<organism evidence="5 6">
    <name type="scientific">Helobdella robusta</name>
    <name type="common">Californian leech</name>
    <dbReference type="NCBI Taxonomy" id="6412"/>
    <lineage>
        <taxon>Eukaryota</taxon>
        <taxon>Metazoa</taxon>
        <taxon>Spiralia</taxon>
        <taxon>Lophotrochozoa</taxon>
        <taxon>Annelida</taxon>
        <taxon>Clitellata</taxon>
        <taxon>Hirudinea</taxon>
        <taxon>Rhynchobdellida</taxon>
        <taxon>Glossiphoniidae</taxon>
        <taxon>Helobdella</taxon>
    </lineage>
</organism>
<feature type="region of interest" description="Disordered" evidence="3">
    <location>
        <begin position="80"/>
        <end position="112"/>
    </location>
</feature>
<evidence type="ECO:0000313" key="5">
    <source>
        <dbReference type="EnsemblMetazoa" id="HelroP164847"/>
    </source>
</evidence>
<dbReference type="InterPro" id="IPR037239">
    <property type="entry name" value="OSBP_sf"/>
</dbReference>
<keyword evidence="6" id="KW-1185">Reference proteome</keyword>
<proteinExistence type="inferred from homology"/>
<dbReference type="GO" id="GO:0032934">
    <property type="term" value="F:sterol binding"/>
    <property type="evidence" value="ECO:0000318"/>
    <property type="project" value="GO_Central"/>
</dbReference>
<sequence>MEITSHMTGWKAILAFHSCGWFGKDLHRIDGYIQDDKKKKQRAFCGNWLDSFYSFNISQWDEYLKQYKNHQSKNTSMLQNTVAGDSDTSSPSSSTASFHKTQSDPSMNLDLVPEDKPKVKLEKCRYNLDGLTLLWKPFPRPPNHSKYYSFTYFAMQLNEMPEDVSHLPPTDCRFRPDMHEASFEKNRLEEKQRAARKEMKKLNKEPEPV</sequence>
<dbReference type="KEGG" id="hro:HELRODRAFT_164847"/>
<gene>
    <name evidence="5" type="primary">20200709</name>
    <name evidence="4" type="ORF">HELRODRAFT_164847</name>
</gene>
<dbReference type="GO" id="GO:0005886">
    <property type="term" value="C:plasma membrane"/>
    <property type="evidence" value="ECO:0000318"/>
    <property type="project" value="GO_Central"/>
</dbReference>
<comment type="similarity">
    <text evidence="1">Belongs to the OSBP family.</text>
</comment>
<reference evidence="4 6" key="2">
    <citation type="journal article" date="2013" name="Nature">
        <title>Insights into bilaterian evolution from three spiralian genomes.</title>
        <authorList>
            <person name="Simakov O."/>
            <person name="Marletaz F."/>
            <person name="Cho S.J."/>
            <person name="Edsinger-Gonzales E."/>
            <person name="Havlak P."/>
            <person name="Hellsten U."/>
            <person name="Kuo D.H."/>
            <person name="Larsson T."/>
            <person name="Lv J."/>
            <person name="Arendt D."/>
            <person name="Savage R."/>
            <person name="Osoegawa K."/>
            <person name="de Jong P."/>
            <person name="Grimwood J."/>
            <person name="Chapman J.A."/>
            <person name="Shapiro H."/>
            <person name="Aerts A."/>
            <person name="Otillar R.P."/>
            <person name="Terry A.Y."/>
            <person name="Boore J.L."/>
            <person name="Grigoriev I.V."/>
            <person name="Lindberg D.R."/>
            <person name="Seaver E.C."/>
            <person name="Weisblat D.A."/>
            <person name="Putnam N.H."/>
            <person name="Rokhsar D.S."/>
        </authorList>
    </citation>
    <scope>NUCLEOTIDE SEQUENCE</scope>
</reference>
<dbReference type="HOGENOM" id="CLU_1316703_0_0_1"/>
<dbReference type="Proteomes" id="UP000015101">
    <property type="component" value="Unassembled WGS sequence"/>
</dbReference>
<evidence type="ECO:0000313" key="4">
    <source>
        <dbReference type="EMBL" id="ESN92747.1"/>
    </source>
</evidence>
<feature type="compositionally biased region" description="Low complexity" evidence="3">
    <location>
        <begin position="85"/>
        <end position="97"/>
    </location>
</feature>
<protein>
    <submittedName>
        <fullName evidence="4 5">Uncharacterized protein</fullName>
    </submittedName>
</protein>
<feature type="region of interest" description="Disordered" evidence="3">
    <location>
        <begin position="186"/>
        <end position="209"/>
    </location>
</feature>
<dbReference type="EMBL" id="AMQM01001856">
    <property type="status" value="NOT_ANNOTATED_CDS"/>
    <property type="molecule type" value="Genomic_DNA"/>
</dbReference>
<dbReference type="PANTHER" id="PTHR10972">
    <property type="entry name" value="OXYSTEROL-BINDING PROTEIN-RELATED"/>
    <property type="match status" value="1"/>
</dbReference>
<dbReference type="EnsemblMetazoa" id="HelroT164847">
    <property type="protein sequence ID" value="HelroP164847"/>
    <property type="gene ID" value="HelroG164847"/>
</dbReference>
<dbReference type="InterPro" id="IPR000648">
    <property type="entry name" value="Oxysterol-bd"/>
</dbReference>
<dbReference type="GeneID" id="20200709"/>
<dbReference type="RefSeq" id="XP_009029049.1">
    <property type="nucleotide sequence ID" value="XM_009030801.1"/>
</dbReference>
<dbReference type="Gene3D" id="2.40.160.120">
    <property type="match status" value="1"/>
</dbReference>
<accession>T1EVV9</accession>
<dbReference type="Pfam" id="PF01237">
    <property type="entry name" value="Oxysterol_BP"/>
    <property type="match status" value="1"/>
</dbReference>
<evidence type="ECO:0000256" key="2">
    <source>
        <dbReference type="ARBA" id="ARBA00022553"/>
    </source>
</evidence>
<dbReference type="STRING" id="6412.T1EVV9"/>
<dbReference type="EMBL" id="KB097639">
    <property type="protein sequence ID" value="ESN92747.1"/>
    <property type="molecule type" value="Genomic_DNA"/>
</dbReference>
<dbReference type="AlphaFoldDB" id="T1EVV9"/>
<reference evidence="5" key="3">
    <citation type="submission" date="2015-06" db="UniProtKB">
        <authorList>
            <consortium name="EnsemblMetazoa"/>
        </authorList>
    </citation>
    <scope>IDENTIFICATION</scope>
</reference>
<keyword evidence="2" id="KW-0597">Phosphoprotein</keyword>
<evidence type="ECO:0000256" key="3">
    <source>
        <dbReference type="SAM" id="MobiDB-lite"/>
    </source>
</evidence>
<dbReference type="eggNOG" id="KOG2209">
    <property type="taxonomic scope" value="Eukaryota"/>
</dbReference>
<dbReference type="GO" id="GO:0005829">
    <property type="term" value="C:cytosol"/>
    <property type="evidence" value="ECO:0000318"/>
    <property type="project" value="GO_Central"/>
</dbReference>
<dbReference type="InParanoid" id="T1EVV9"/>
<dbReference type="PANTHER" id="PTHR10972:SF205">
    <property type="entry name" value="OXYSTEROL-BINDING PROTEIN 1"/>
    <property type="match status" value="1"/>
</dbReference>